<dbReference type="Proteomes" id="UP000064967">
    <property type="component" value="Chromosome"/>
</dbReference>
<accession>A0A0K1Q0X3</accession>
<reference evidence="2 3" key="1">
    <citation type="submission" date="2015-08" db="EMBL/GenBank/DDBJ databases">
        <authorList>
            <person name="Babu N.S."/>
            <person name="Beckwith C.J."/>
            <person name="Beseler K.G."/>
            <person name="Brison A."/>
            <person name="Carone J.V."/>
            <person name="Caskin T.P."/>
            <person name="Diamond M."/>
            <person name="Durham M.E."/>
            <person name="Foxe J.M."/>
            <person name="Go M."/>
            <person name="Henderson B.A."/>
            <person name="Jones I.B."/>
            <person name="McGettigan J.A."/>
            <person name="Micheletti S.J."/>
            <person name="Nasrallah M.E."/>
            <person name="Ortiz D."/>
            <person name="Piller C.R."/>
            <person name="Privatt S.R."/>
            <person name="Schneider S.L."/>
            <person name="Sharp S."/>
            <person name="Smith T.C."/>
            <person name="Stanton J.D."/>
            <person name="Ullery H.E."/>
            <person name="Wilson R.J."/>
            <person name="Serrano M.G."/>
            <person name="Buck G."/>
            <person name="Lee V."/>
            <person name="Wang Y."/>
            <person name="Carvalho R."/>
            <person name="Voegtly L."/>
            <person name="Shi R."/>
            <person name="Duckworth R."/>
            <person name="Johnson A."/>
            <person name="Loviza R."/>
            <person name="Walstead R."/>
            <person name="Shah Z."/>
            <person name="Kiflezghi M."/>
            <person name="Wade K."/>
            <person name="Ball S.L."/>
            <person name="Bradley K.W."/>
            <person name="Asai D.J."/>
            <person name="Bowman C.A."/>
            <person name="Russell D.A."/>
            <person name="Pope W.H."/>
            <person name="Jacobs-Sera D."/>
            <person name="Hendrix R.W."/>
            <person name="Hatfull G.F."/>
        </authorList>
    </citation>
    <scope>NUCLEOTIDE SEQUENCE [LARGE SCALE GENOMIC DNA]</scope>
    <source>
        <strain evidence="2 3">DSM 27648</strain>
    </source>
</reference>
<dbReference type="SUPFAM" id="SSF49452">
    <property type="entry name" value="Starch-binding domain-like"/>
    <property type="match status" value="1"/>
</dbReference>
<evidence type="ECO:0008006" key="4">
    <source>
        <dbReference type="Google" id="ProtNLM"/>
    </source>
</evidence>
<dbReference type="Gene3D" id="3.20.20.140">
    <property type="entry name" value="Metal-dependent hydrolases"/>
    <property type="match status" value="1"/>
</dbReference>
<dbReference type="GO" id="GO:0030246">
    <property type="term" value="F:carbohydrate binding"/>
    <property type="evidence" value="ECO:0007669"/>
    <property type="project" value="InterPro"/>
</dbReference>
<dbReference type="EMBL" id="CP012333">
    <property type="protein sequence ID" value="AKU99271.1"/>
    <property type="molecule type" value="Genomic_DNA"/>
</dbReference>
<keyword evidence="1" id="KW-0732">Signal</keyword>
<dbReference type="RefSeq" id="WP_146650656.1">
    <property type="nucleotide sequence ID" value="NZ_CP012333.1"/>
</dbReference>
<dbReference type="AlphaFoldDB" id="A0A0K1Q0X3"/>
<protein>
    <recommendedName>
        <fullName evidence="4">Polymerase/histidinol phosphatase N-terminal domain-containing protein</fullName>
    </recommendedName>
</protein>
<evidence type="ECO:0000256" key="1">
    <source>
        <dbReference type="SAM" id="SignalP"/>
    </source>
</evidence>
<dbReference type="KEGG" id="llu:AKJ09_05935"/>
<dbReference type="SUPFAM" id="SSF89550">
    <property type="entry name" value="PHP domain-like"/>
    <property type="match status" value="1"/>
</dbReference>
<dbReference type="OrthoDB" id="5525048at2"/>
<evidence type="ECO:0000313" key="2">
    <source>
        <dbReference type="EMBL" id="AKU99271.1"/>
    </source>
</evidence>
<sequence length="1111" mass="120751">MGRRTALSALPIVLATLAWAGCESPNGGASAKLVTNRTQLVGGDRALGDVGDYLIENEKIRVIIQKPGFSRGFGVYGGSLIDADLRRPDEIGSSGEPKGNDQFGELFPAFFIQAVDVSRVTVIDDGSKGGPAKIMAQGEAGDFLELAALLNRAVTGSNIDFQSLTSQAQLRYSIIYELEPGAPWITVRFRVQNVSPKALQFPSQFASQLLGLVGLPTSGFTVPVGDVALFGATSSVFMPGIGFDSRFGLEESYQKKVDFPAFPGVITEWIASRGNGASYGIAVEESDRNFVLGKKEIYDDGSVPLTKSSILVPFSASSFLGMFYDSAPPQLKPDETFETVKYFVLGSGDVGSVLDGIHQLRKTQTGRIAGLVFDQDSALPSTGTSVLVYQRGKSGRRIFTQYDVRENGSFGGTLPPGKYSLRVQGDARPFGAFEDFTVRAGETTTLNLTSTAPGRIVVRIIDEEGHPLPAKATAVGTYGPENVGQLTRHFLFDLQAGEKFRQSDLVDDTTDDPETRRYVEQFAFTKDGNAELRVRPGSYRIVSSRGPEYELQETDVVVGPNETRSIGHVLHRVVNTTGWIAGDLHVHSRNSIDSAMTLDERVLALAAEGVEWAVSTDHNYVTDYGPYVARNELFPWLFAMVGVEMTTLESGHFNGYPLRYDPGPVTHGAFAWAGRPPDDIWNDMRALGSLGPSRTIIQVNHPRDGVLGYFAQYNRDPYTAGETSPNLVQQVISPKGPAFKNKDGSTTFSSKFDAMEVANGKLFWEIHHFRVPNALPKGELPADIPPAGTILKGANGLPGFPGVVEDWFNLLNLGHKFIAVGTGDTHSGTDEAGQFRTMVYVGDDRPIALTEDILVDAMRRRRVIATNAPLVDFYVDDSTSGVMGQTIRNSTGKVRLGYRLTSAPWVSVARLNIWRNGILAKVVEVNPNRDLAARPQVDTLDLDMATDASGTPIDSWFVVEAIGYKSFFPVVKPQEVPPVLLTDAVAALAGPLGLGSDEFGALRPPDVFPVTAYAITNPVWVTTGPGEFHPPGPVPLEILDRPENDPKMQAFVYPTSTVKAPKVTRKMIAQSRTIDRFEPRGKVPLFYPRADNPFDVRKSMARFGHMAGHVE</sequence>
<dbReference type="InterPro" id="IPR016195">
    <property type="entry name" value="Pol/histidinol_Pase-like"/>
</dbReference>
<name>A0A0K1Q0X3_9BACT</name>
<dbReference type="PROSITE" id="PS51257">
    <property type="entry name" value="PROKAR_LIPOPROTEIN"/>
    <property type="match status" value="1"/>
</dbReference>
<gene>
    <name evidence="2" type="ORF">AKJ09_05935</name>
</gene>
<dbReference type="STRING" id="1391654.AKJ09_05935"/>
<keyword evidence="3" id="KW-1185">Reference proteome</keyword>
<feature type="signal peptide" evidence="1">
    <location>
        <begin position="1"/>
        <end position="20"/>
    </location>
</feature>
<proteinExistence type="predicted"/>
<feature type="chain" id="PRO_5005466381" description="Polymerase/histidinol phosphatase N-terminal domain-containing protein" evidence="1">
    <location>
        <begin position="21"/>
        <end position="1111"/>
    </location>
</feature>
<organism evidence="2 3">
    <name type="scientific">Labilithrix luteola</name>
    <dbReference type="NCBI Taxonomy" id="1391654"/>
    <lineage>
        <taxon>Bacteria</taxon>
        <taxon>Pseudomonadati</taxon>
        <taxon>Myxococcota</taxon>
        <taxon>Polyangia</taxon>
        <taxon>Polyangiales</taxon>
        <taxon>Labilitrichaceae</taxon>
        <taxon>Labilithrix</taxon>
    </lineage>
</organism>
<dbReference type="InterPro" id="IPR013784">
    <property type="entry name" value="Carb-bd-like_fold"/>
</dbReference>
<evidence type="ECO:0000313" key="3">
    <source>
        <dbReference type="Proteomes" id="UP000064967"/>
    </source>
</evidence>